<evidence type="ECO:0000313" key="2">
    <source>
        <dbReference type="EMBL" id="SHN84202.1"/>
    </source>
</evidence>
<name>A0A1M7UMF7_9BRAD</name>
<proteinExistence type="predicted"/>
<evidence type="ECO:0000256" key="1">
    <source>
        <dbReference type="SAM" id="Phobius"/>
    </source>
</evidence>
<keyword evidence="1" id="KW-0472">Membrane</keyword>
<dbReference type="EMBL" id="LT670849">
    <property type="protein sequence ID" value="SHN84202.1"/>
    <property type="molecule type" value="Genomic_DNA"/>
</dbReference>
<organism evidence="2 3">
    <name type="scientific">Bradyrhizobium erythrophlei</name>
    <dbReference type="NCBI Taxonomy" id="1437360"/>
    <lineage>
        <taxon>Bacteria</taxon>
        <taxon>Pseudomonadati</taxon>
        <taxon>Pseudomonadota</taxon>
        <taxon>Alphaproteobacteria</taxon>
        <taxon>Hyphomicrobiales</taxon>
        <taxon>Nitrobacteraceae</taxon>
        <taxon>Bradyrhizobium</taxon>
    </lineage>
</organism>
<sequence length="91" mass="10625">MWEILVVWAKIAPGFTPIVAAIAVGVAWRQLRLNRNSQRETTAKVTFREYLKLAFENPDLASGKIDKTSERFEAYTWFVGYFLWAIEDRQK</sequence>
<reference evidence="3" key="1">
    <citation type="submission" date="2016-11" db="EMBL/GenBank/DDBJ databases">
        <authorList>
            <person name="Varghese N."/>
            <person name="Submissions S."/>
        </authorList>
    </citation>
    <scope>NUCLEOTIDE SEQUENCE [LARGE SCALE GENOMIC DNA]</scope>
    <source>
        <strain evidence="3">GAS401</strain>
    </source>
</reference>
<keyword evidence="1" id="KW-1133">Transmembrane helix</keyword>
<feature type="transmembrane region" description="Helical" evidence="1">
    <location>
        <begin position="6"/>
        <end position="28"/>
    </location>
</feature>
<evidence type="ECO:0000313" key="3">
    <source>
        <dbReference type="Proteomes" id="UP000184096"/>
    </source>
</evidence>
<keyword evidence="1" id="KW-0812">Transmembrane</keyword>
<dbReference type="AlphaFoldDB" id="A0A1M7UMF7"/>
<dbReference type="Proteomes" id="UP000184096">
    <property type="component" value="Chromosome I"/>
</dbReference>
<protein>
    <submittedName>
        <fullName evidence="2">Uncharacterized protein</fullName>
    </submittedName>
</protein>
<dbReference type="RefSeq" id="WP_072823155.1">
    <property type="nucleotide sequence ID" value="NZ_LT670849.1"/>
</dbReference>
<gene>
    <name evidence="2" type="ORF">SAMN05444170_5812</name>
</gene>
<keyword evidence="3" id="KW-1185">Reference proteome</keyword>
<dbReference type="OrthoDB" id="6401673at2"/>
<accession>A0A1M7UMF7</accession>